<evidence type="ECO:0000313" key="3">
    <source>
        <dbReference type="Proteomes" id="UP001500665"/>
    </source>
</evidence>
<accession>A0ABP4BAX0</accession>
<keyword evidence="3" id="KW-1185">Reference proteome</keyword>
<feature type="compositionally biased region" description="Low complexity" evidence="1">
    <location>
        <begin position="85"/>
        <end position="100"/>
    </location>
</feature>
<evidence type="ECO:0000313" key="2">
    <source>
        <dbReference type="EMBL" id="GAA0948506.1"/>
    </source>
</evidence>
<feature type="region of interest" description="Disordered" evidence="1">
    <location>
        <begin position="71"/>
        <end position="153"/>
    </location>
</feature>
<feature type="compositionally biased region" description="Low complexity" evidence="1">
    <location>
        <begin position="120"/>
        <end position="133"/>
    </location>
</feature>
<comment type="caution">
    <text evidence="2">The sequence shown here is derived from an EMBL/GenBank/DDBJ whole genome shotgun (WGS) entry which is preliminary data.</text>
</comment>
<evidence type="ECO:0000256" key="1">
    <source>
        <dbReference type="SAM" id="MobiDB-lite"/>
    </source>
</evidence>
<dbReference type="Proteomes" id="UP001500665">
    <property type="component" value="Unassembled WGS sequence"/>
</dbReference>
<gene>
    <name evidence="2" type="ORF">GCM10009550_24940</name>
</gene>
<sequence length="153" mass="16037">MSEHVLDELRERHPGWRLRTLSGSSWMATRRRCALTDDELAAGLACTLLTDSVDDLRAELSVQLRIESALKGPSGERAASALREAGATRPPRAASRGAASVLREADSEGRASACPRSGEEGAAAVGEEPVPGESGAGEGVSARWEGAAEEADR</sequence>
<organism evidence="2 3">
    <name type="scientific">Actinocorallia libanotica</name>
    <dbReference type="NCBI Taxonomy" id="46162"/>
    <lineage>
        <taxon>Bacteria</taxon>
        <taxon>Bacillati</taxon>
        <taxon>Actinomycetota</taxon>
        <taxon>Actinomycetes</taxon>
        <taxon>Streptosporangiales</taxon>
        <taxon>Thermomonosporaceae</taxon>
        <taxon>Actinocorallia</taxon>
    </lineage>
</organism>
<name>A0ABP4BAX0_9ACTN</name>
<proteinExistence type="predicted"/>
<evidence type="ECO:0008006" key="4">
    <source>
        <dbReference type="Google" id="ProtNLM"/>
    </source>
</evidence>
<protein>
    <recommendedName>
        <fullName evidence="4">DUF222 domain-containing protein</fullName>
    </recommendedName>
</protein>
<reference evidence="3" key="1">
    <citation type="journal article" date="2019" name="Int. J. Syst. Evol. Microbiol.">
        <title>The Global Catalogue of Microorganisms (GCM) 10K type strain sequencing project: providing services to taxonomists for standard genome sequencing and annotation.</title>
        <authorList>
            <consortium name="The Broad Institute Genomics Platform"/>
            <consortium name="The Broad Institute Genome Sequencing Center for Infectious Disease"/>
            <person name="Wu L."/>
            <person name="Ma J."/>
        </authorList>
    </citation>
    <scope>NUCLEOTIDE SEQUENCE [LARGE SCALE GENOMIC DNA]</scope>
    <source>
        <strain evidence="3">JCM 10696</strain>
    </source>
</reference>
<dbReference type="EMBL" id="BAAAHH010000008">
    <property type="protein sequence ID" value="GAA0948506.1"/>
    <property type="molecule type" value="Genomic_DNA"/>
</dbReference>